<dbReference type="PANTHER" id="PTHR14778:SF2">
    <property type="entry name" value="KINETOCHORE-ASSOCIATED PROTEIN DSN1 HOMOLOG"/>
    <property type="match status" value="1"/>
</dbReference>
<dbReference type="EMBL" id="LXTC01000006">
    <property type="protein sequence ID" value="OBA19688.1"/>
    <property type="molecule type" value="Genomic_DNA"/>
</dbReference>
<protein>
    <recommendedName>
        <fullName evidence="4">Kinetochore protein mis13</fullName>
    </recommendedName>
</protein>
<dbReference type="STRING" id="869754.A0A1A0H713"/>
<sequence length="468" mass="50769">MPPKPPLAARARGARRPRAKKSAPPPAGAAGREAEEAAGSPENRPRHGPSQSLLGPHNTLRQLLAGSAAGPAAAATPPRRAAGALRARLSLSPASSASTPMSRLKHATAQLGILAAGGRLPVRFDDVEAELPPPKKRRPGRPRTQQGRRPPKIEAFPDDDDSFMDHAPPGPPGSALGARPGLSRRSSYNNRGKRGLSIGNGFVAKPHSEVSETDYYKHIDSSMSEPNRMRQLLAWCFRKTMENDKSGPGGASNEARTAEGVAKAIERELLEDIINGAISTSWYSMKDDRPAAQDHVPGRTIIRPNPLNEANKESIAIFSAKLKSLRAEKARLLAAYQASVKGLDDLLLDPGAAPEEALRAYLREHQSDRSVQESTLGEPVPKEVQLHVQKAKSSVELDLELNVDKLHNLLHRLRQSAGLVSKLHQNVLAPEFSDLVRKYAHRGEGKNEPSTRELLRGITKLDRARRLK</sequence>
<reference evidence="2 3" key="1">
    <citation type="submission" date="2016-05" db="EMBL/GenBank/DDBJ databases">
        <title>Comparative genomics of biotechnologically important yeasts.</title>
        <authorList>
            <consortium name="DOE Joint Genome Institute"/>
            <person name="Riley R."/>
            <person name="Haridas S."/>
            <person name="Wolfe K.H."/>
            <person name="Lopes M.R."/>
            <person name="Hittinger C.T."/>
            <person name="Goker M."/>
            <person name="Salamov A."/>
            <person name="Wisecaver J."/>
            <person name="Long T.M."/>
            <person name="Aerts A.L."/>
            <person name="Barry K."/>
            <person name="Choi C."/>
            <person name="Clum A."/>
            <person name="Coughlan A.Y."/>
            <person name="Deshpande S."/>
            <person name="Douglass A.P."/>
            <person name="Hanson S.J."/>
            <person name="Klenk H.-P."/>
            <person name="LaButti K."/>
            <person name="Lapidus A."/>
            <person name="Lindquist E."/>
            <person name="Lipzen A."/>
            <person name="Meier-kolthoff J.P."/>
            <person name="Ohm R.A."/>
            <person name="Otillar R.P."/>
            <person name="Pangilinan J."/>
            <person name="Peng Y."/>
            <person name="Rokas A."/>
            <person name="Rosa C.A."/>
            <person name="Scheuner C."/>
            <person name="Sibirny A.A."/>
            <person name="Slot J.C."/>
            <person name="Stielow J.B."/>
            <person name="Sun H."/>
            <person name="Kurtzman C.P."/>
            <person name="Blackwell M."/>
            <person name="Grigoriev I.V."/>
            <person name="Jeffries T.W."/>
        </authorList>
    </citation>
    <scope>NUCLEOTIDE SEQUENCE [LARGE SCALE GENOMIC DNA]</scope>
    <source>
        <strain evidence="2 3">NRRL YB-4993</strain>
    </source>
</reference>
<proteinExistence type="predicted"/>
<name>A0A1A0H713_9ASCO</name>
<evidence type="ECO:0008006" key="4">
    <source>
        <dbReference type="Google" id="ProtNLM"/>
    </source>
</evidence>
<dbReference type="GO" id="GO:0000444">
    <property type="term" value="C:MIS12/MIND type complex"/>
    <property type="evidence" value="ECO:0007669"/>
    <property type="project" value="InterPro"/>
</dbReference>
<dbReference type="GeneID" id="30030933"/>
<feature type="compositionally biased region" description="Low complexity" evidence="1">
    <location>
        <begin position="63"/>
        <end position="87"/>
    </location>
</feature>
<evidence type="ECO:0000313" key="3">
    <source>
        <dbReference type="Proteomes" id="UP000092555"/>
    </source>
</evidence>
<dbReference type="Proteomes" id="UP000092555">
    <property type="component" value="Unassembled WGS sequence"/>
</dbReference>
<organism evidence="2 3">
    <name type="scientific">Metschnikowia bicuspidata var. bicuspidata NRRL YB-4993</name>
    <dbReference type="NCBI Taxonomy" id="869754"/>
    <lineage>
        <taxon>Eukaryota</taxon>
        <taxon>Fungi</taxon>
        <taxon>Dikarya</taxon>
        <taxon>Ascomycota</taxon>
        <taxon>Saccharomycotina</taxon>
        <taxon>Pichiomycetes</taxon>
        <taxon>Metschnikowiaceae</taxon>
        <taxon>Metschnikowia</taxon>
    </lineage>
</organism>
<gene>
    <name evidence="2" type="ORF">METBIDRAFT_45762</name>
</gene>
<feature type="compositionally biased region" description="Basic residues" evidence="1">
    <location>
        <begin position="12"/>
        <end position="21"/>
    </location>
</feature>
<evidence type="ECO:0000256" key="1">
    <source>
        <dbReference type="SAM" id="MobiDB-lite"/>
    </source>
</evidence>
<dbReference type="PANTHER" id="PTHR14778">
    <property type="entry name" value="KINETOCHORE-ASSOCIATED PROTEIN DSN1 HOMOLOG"/>
    <property type="match status" value="1"/>
</dbReference>
<dbReference type="GO" id="GO:0051301">
    <property type="term" value="P:cell division"/>
    <property type="evidence" value="ECO:0007669"/>
    <property type="project" value="InterPro"/>
</dbReference>
<dbReference type="Pfam" id="PF08202">
    <property type="entry name" value="MIS13"/>
    <property type="match status" value="1"/>
</dbReference>
<keyword evidence="3" id="KW-1185">Reference proteome</keyword>
<accession>A0A1A0H713</accession>
<feature type="region of interest" description="Disordered" evidence="1">
    <location>
        <begin position="125"/>
        <end position="193"/>
    </location>
</feature>
<dbReference type="GO" id="GO:0007059">
    <property type="term" value="P:chromosome segregation"/>
    <property type="evidence" value="ECO:0007669"/>
    <property type="project" value="InterPro"/>
</dbReference>
<evidence type="ECO:0000313" key="2">
    <source>
        <dbReference type="EMBL" id="OBA19688.1"/>
    </source>
</evidence>
<dbReference type="OrthoDB" id="3364649at2759"/>
<feature type="region of interest" description="Disordered" evidence="1">
    <location>
        <begin position="1"/>
        <end position="87"/>
    </location>
</feature>
<dbReference type="RefSeq" id="XP_018710216.1">
    <property type="nucleotide sequence ID" value="XM_018857957.1"/>
</dbReference>
<dbReference type="InterPro" id="IPR013218">
    <property type="entry name" value="Dsn1/Mis13"/>
</dbReference>
<comment type="caution">
    <text evidence="2">The sequence shown here is derived from an EMBL/GenBank/DDBJ whole genome shotgun (WGS) entry which is preliminary data.</text>
</comment>
<dbReference type="AlphaFoldDB" id="A0A1A0H713"/>